<dbReference type="PANTHER" id="PTHR38599">
    <property type="entry name" value="CUPIN DOMAIN PROTEIN (AFU_ORTHOLOGUE AFUA_3G13620)"/>
    <property type="match status" value="1"/>
</dbReference>
<dbReference type="InterPro" id="IPR011051">
    <property type="entry name" value="RmlC_Cupin_sf"/>
</dbReference>
<evidence type="ECO:0000256" key="1">
    <source>
        <dbReference type="SAM" id="SignalP"/>
    </source>
</evidence>
<dbReference type="PANTHER" id="PTHR38599:SF1">
    <property type="entry name" value="CUPIN DOMAIN PROTEIN (AFU_ORTHOLOGUE AFUA_3G13620)"/>
    <property type="match status" value="1"/>
</dbReference>
<reference evidence="4" key="1">
    <citation type="journal article" date="2019" name="Int. J. Syst. Evol. Microbiol.">
        <title>The Global Catalogue of Microorganisms (GCM) 10K type strain sequencing project: providing services to taxonomists for standard genome sequencing and annotation.</title>
        <authorList>
            <consortium name="The Broad Institute Genomics Platform"/>
            <consortium name="The Broad Institute Genome Sequencing Center for Infectious Disease"/>
            <person name="Wu L."/>
            <person name="Ma J."/>
        </authorList>
    </citation>
    <scope>NUCLEOTIDE SEQUENCE [LARGE SCALE GENOMIC DNA]</scope>
    <source>
        <strain evidence="4">NBRC 3266</strain>
    </source>
</reference>
<sequence>MMRRFIALGALALCVCTSSLHAATKVTPLLAHDLPGIPGKEGAMLTVDYPPGGSDPIHRHGASVFVYVLQGSVVMQVRGGKPVTLHPGQTFFEGPDDVHLVGRNASQTEPARFLAFFVKDKAAPFVLPAK</sequence>
<dbReference type="GeneID" id="76194269"/>
<dbReference type="CDD" id="cd02234">
    <property type="entry name" value="cupin_BLR7677-like"/>
    <property type="match status" value="1"/>
</dbReference>
<feature type="chain" id="PRO_5045551381" evidence="1">
    <location>
        <begin position="23"/>
        <end position="130"/>
    </location>
</feature>
<organism evidence="3 4">
    <name type="scientific">Gluconobacter kondonii</name>
    <dbReference type="NCBI Taxonomy" id="941463"/>
    <lineage>
        <taxon>Bacteria</taxon>
        <taxon>Pseudomonadati</taxon>
        <taxon>Pseudomonadota</taxon>
        <taxon>Alphaproteobacteria</taxon>
        <taxon>Acetobacterales</taxon>
        <taxon>Acetobacteraceae</taxon>
        <taxon>Gluconobacter</taxon>
    </lineage>
</organism>
<evidence type="ECO:0000313" key="3">
    <source>
        <dbReference type="EMBL" id="GLQ64994.1"/>
    </source>
</evidence>
<accession>A0ABQ5WQP1</accession>
<evidence type="ECO:0000313" key="4">
    <source>
        <dbReference type="Proteomes" id="UP001156629"/>
    </source>
</evidence>
<keyword evidence="4" id="KW-1185">Reference proteome</keyword>
<dbReference type="InterPro" id="IPR014710">
    <property type="entry name" value="RmlC-like_jellyroll"/>
</dbReference>
<protein>
    <submittedName>
        <fullName evidence="3">Cupin</fullName>
    </submittedName>
</protein>
<dbReference type="InterPro" id="IPR013096">
    <property type="entry name" value="Cupin_2"/>
</dbReference>
<feature type="signal peptide" evidence="1">
    <location>
        <begin position="1"/>
        <end position="22"/>
    </location>
</feature>
<dbReference type="EMBL" id="BSNV01000002">
    <property type="protein sequence ID" value="GLQ64994.1"/>
    <property type="molecule type" value="Genomic_DNA"/>
</dbReference>
<dbReference type="RefSeq" id="WP_228125397.1">
    <property type="nucleotide sequence ID" value="NZ_BEWP01000004.1"/>
</dbReference>
<keyword evidence="1" id="KW-0732">Signal</keyword>
<evidence type="ECO:0000259" key="2">
    <source>
        <dbReference type="Pfam" id="PF07883"/>
    </source>
</evidence>
<dbReference type="Gene3D" id="2.60.120.10">
    <property type="entry name" value="Jelly Rolls"/>
    <property type="match status" value="1"/>
</dbReference>
<dbReference type="Proteomes" id="UP001156629">
    <property type="component" value="Unassembled WGS sequence"/>
</dbReference>
<proteinExistence type="predicted"/>
<dbReference type="SUPFAM" id="SSF51182">
    <property type="entry name" value="RmlC-like cupins"/>
    <property type="match status" value="1"/>
</dbReference>
<dbReference type="Pfam" id="PF07883">
    <property type="entry name" value="Cupin_2"/>
    <property type="match status" value="1"/>
</dbReference>
<feature type="domain" description="Cupin type-2" evidence="2">
    <location>
        <begin position="46"/>
        <end position="116"/>
    </location>
</feature>
<gene>
    <name evidence="3" type="ORF">GCM10007870_05780</name>
</gene>
<comment type="caution">
    <text evidence="3">The sequence shown here is derived from an EMBL/GenBank/DDBJ whole genome shotgun (WGS) entry which is preliminary data.</text>
</comment>
<name>A0ABQ5WQP1_9PROT</name>